<organism evidence="12 13">
    <name type="scientific">Brachyspira aalborgi</name>
    <dbReference type="NCBI Taxonomy" id="29522"/>
    <lineage>
        <taxon>Bacteria</taxon>
        <taxon>Pseudomonadati</taxon>
        <taxon>Spirochaetota</taxon>
        <taxon>Spirochaetia</taxon>
        <taxon>Brachyspirales</taxon>
        <taxon>Brachyspiraceae</taxon>
        <taxon>Brachyspira</taxon>
    </lineage>
</organism>
<comment type="similarity">
    <text evidence="4 9 10">Belongs to the HisA/HisF family.</text>
</comment>
<dbReference type="GO" id="GO:0003949">
    <property type="term" value="F:1-(5-phosphoribosyl)-5-[(5-phosphoribosylamino)methylideneamino]imidazole-4-carboxamide isomerase activity"/>
    <property type="evidence" value="ECO:0007669"/>
    <property type="project" value="UniProtKB-UniRule"/>
</dbReference>
<dbReference type="GO" id="GO:0000162">
    <property type="term" value="P:L-tryptophan biosynthetic process"/>
    <property type="evidence" value="ECO:0007669"/>
    <property type="project" value="TreeGrafter"/>
</dbReference>
<dbReference type="InterPro" id="IPR013785">
    <property type="entry name" value="Aldolase_TIM"/>
</dbReference>
<dbReference type="UniPathway" id="UPA00031">
    <property type="reaction ID" value="UER00009"/>
</dbReference>
<dbReference type="InterPro" id="IPR006062">
    <property type="entry name" value="His_biosynth"/>
</dbReference>
<name>A0A5C8CF10_9SPIR</name>
<dbReference type="NCBIfam" id="TIGR00007">
    <property type="entry name" value="1-(5-phosphoribosyl)-5-[(5-phosphoribosylamino)methylideneamino]imidazole-4-carboxamide isomerase"/>
    <property type="match status" value="1"/>
</dbReference>
<dbReference type="FunFam" id="3.20.20.70:FF:000009">
    <property type="entry name" value="1-(5-phosphoribosyl)-5-[(5-phosphoribosylamino)methylideneamino] imidazole-4-carboxamide isomerase"/>
    <property type="match status" value="1"/>
</dbReference>
<keyword evidence="7 9" id="KW-0368">Histidine biosynthesis</keyword>
<evidence type="ECO:0000256" key="3">
    <source>
        <dbReference type="ARBA" id="ARBA00005133"/>
    </source>
</evidence>
<sequence>MKIFPAIDLKNGEVVRLVEGDYNNKKTYFTNPMEVLDFFIESGGENLHIVDLDGASEGNTFNFKTIEKIIKKCDLFTQVGGGIRNEETIKKYLDIGVGRVILGTIAVENLDFLEKMINKYKKNIAVSVDARDRMIAIKGWKEIKKEDSIDFCKKLDDMGIETIIYTDISKDGKLSGTNLNIYKELKNKVSCNIISSGGITYEEEIIKLKEMNIDGAIIGKAIYEKKIDLKKIINISK</sequence>
<dbReference type="GO" id="GO:0000105">
    <property type="term" value="P:L-histidine biosynthetic process"/>
    <property type="evidence" value="ECO:0007669"/>
    <property type="project" value="UniProtKB-UniRule"/>
</dbReference>
<evidence type="ECO:0000256" key="5">
    <source>
        <dbReference type="ARBA" id="ARBA00022490"/>
    </source>
</evidence>
<dbReference type="EMBL" id="SAXT01000005">
    <property type="protein sequence ID" value="TXJ11920.1"/>
    <property type="molecule type" value="Genomic_DNA"/>
</dbReference>
<dbReference type="InterPro" id="IPR006063">
    <property type="entry name" value="HisA_bact_arch"/>
</dbReference>
<dbReference type="InterPro" id="IPR044524">
    <property type="entry name" value="Isoase_HisA-like"/>
</dbReference>
<comment type="catalytic activity">
    <reaction evidence="1 9 11">
        <text>1-(5-phospho-beta-D-ribosyl)-5-[(5-phospho-beta-D-ribosylamino)methylideneamino]imidazole-4-carboxamide = 5-[(5-phospho-1-deoxy-D-ribulos-1-ylimino)methylamino]-1-(5-phospho-beta-D-ribosyl)imidazole-4-carboxamide</text>
        <dbReference type="Rhea" id="RHEA:15469"/>
        <dbReference type="ChEBI" id="CHEBI:58435"/>
        <dbReference type="ChEBI" id="CHEBI:58525"/>
        <dbReference type="EC" id="5.3.1.16"/>
    </reaction>
</comment>
<dbReference type="HAMAP" id="MF_01014">
    <property type="entry name" value="HisA"/>
    <property type="match status" value="1"/>
</dbReference>
<reference evidence="12 13" key="1">
    <citation type="journal article" date="1992" name="Lakartidningen">
        <title>[Penicillin V and not amoxicillin is the first choice preparation in acute otitis].</title>
        <authorList>
            <person name="Kamme C."/>
            <person name="Lundgren K."/>
            <person name="Prellner K."/>
        </authorList>
    </citation>
    <scope>NUCLEOTIDE SEQUENCE [LARGE SCALE GENOMIC DNA]</scope>
    <source>
        <strain evidence="12 13">W1</strain>
    </source>
</reference>
<dbReference type="PANTHER" id="PTHR43090:SF2">
    <property type="entry name" value="1-(5-PHOSPHORIBOSYL)-5-[(5-PHOSPHORIBOSYLAMINO)METHYLIDENEAMINO] IMIDAZOLE-4-CARBOXAMIDE ISOMERASE"/>
    <property type="match status" value="1"/>
</dbReference>
<evidence type="ECO:0000256" key="2">
    <source>
        <dbReference type="ARBA" id="ARBA00004496"/>
    </source>
</evidence>
<dbReference type="CDD" id="cd04732">
    <property type="entry name" value="HisA"/>
    <property type="match status" value="1"/>
</dbReference>
<comment type="subcellular location">
    <subcellularLocation>
        <location evidence="2 9 11">Cytoplasm</location>
    </subcellularLocation>
</comment>
<keyword evidence="8 9" id="KW-0413">Isomerase</keyword>
<proteinExistence type="inferred from homology"/>
<dbReference type="RefSeq" id="WP_147758789.1">
    <property type="nucleotide sequence ID" value="NZ_SAXT01000005.1"/>
</dbReference>
<evidence type="ECO:0000313" key="13">
    <source>
        <dbReference type="Proteomes" id="UP000325116"/>
    </source>
</evidence>
<dbReference type="GO" id="GO:0005737">
    <property type="term" value="C:cytoplasm"/>
    <property type="evidence" value="ECO:0007669"/>
    <property type="project" value="UniProtKB-SubCell"/>
</dbReference>
<comment type="pathway">
    <text evidence="3 9 11">Amino-acid biosynthesis; L-histidine biosynthesis; L-histidine from 5-phospho-alpha-D-ribose 1-diphosphate: step 4/9.</text>
</comment>
<feature type="active site" description="Proton donor" evidence="9">
    <location>
        <position position="129"/>
    </location>
</feature>
<protein>
    <recommendedName>
        <fullName evidence="9 11">1-(5-phosphoribosyl)-5-[(5-phosphoribosylamino)methylideneamino] imidazole-4-carboxamide isomerase</fullName>
        <ecNumber evidence="9 11">5.3.1.16</ecNumber>
    </recommendedName>
    <alternativeName>
        <fullName evidence="9">Phosphoribosylformimino-5-aminoimidazole carboxamide ribotide isomerase</fullName>
    </alternativeName>
</protein>
<dbReference type="Gene3D" id="3.20.20.70">
    <property type="entry name" value="Aldolase class I"/>
    <property type="match status" value="1"/>
</dbReference>
<dbReference type="PANTHER" id="PTHR43090">
    <property type="entry name" value="1-(5-PHOSPHORIBOSYL)-5-[(5-PHOSPHORIBOSYLAMINO)METHYLIDENEAMINO] IMIDAZOLE-4-CARBOXAMIDE ISOMERASE"/>
    <property type="match status" value="1"/>
</dbReference>
<evidence type="ECO:0000256" key="4">
    <source>
        <dbReference type="ARBA" id="ARBA00009667"/>
    </source>
</evidence>
<comment type="caution">
    <text evidence="12">The sequence shown here is derived from an EMBL/GenBank/DDBJ whole genome shotgun (WGS) entry which is preliminary data.</text>
</comment>
<accession>A0A5C8CF10</accession>
<dbReference type="Pfam" id="PF00977">
    <property type="entry name" value="His_biosynth"/>
    <property type="match status" value="1"/>
</dbReference>
<evidence type="ECO:0000256" key="1">
    <source>
        <dbReference type="ARBA" id="ARBA00000901"/>
    </source>
</evidence>
<evidence type="ECO:0000256" key="9">
    <source>
        <dbReference type="HAMAP-Rule" id="MF_01014"/>
    </source>
</evidence>
<evidence type="ECO:0000313" key="12">
    <source>
        <dbReference type="EMBL" id="TXJ11920.1"/>
    </source>
</evidence>
<dbReference type="AlphaFoldDB" id="A0A5C8CF10"/>
<dbReference type="SUPFAM" id="SSF51366">
    <property type="entry name" value="Ribulose-phoshate binding barrel"/>
    <property type="match status" value="1"/>
</dbReference>
<evidence type="ECO:0000256" key="11">
    <source>
        <dbReference type="RuleBase" id="RU003658"/>
    </source>
</evidence>
<evidence type="ECO:0000256" key="7">
    <source>
        <dbReference type="ARBA" id="ARBA00023102"/>
    </source>
</evidence>
<dbReference type="InterPro" id="IPR023016">
    <property type="entry name" value="HisA/PriA"/>
</dbReference>
<gene>
    <name evidence="9 12" type="primary">hisA</name>
    <name evidence="12" type="ORF">EPJ80_09470</name>
</gene>
<evidence type="ECO:0000256" key="10">
    <source>
        <dbReference type="RuleBase" id="RU003657"/>
    </source>
</evidence>
<dbReference type="Proteomes" id="UP000325116">
    <property type="component" value="Unassembled WGS sequence"/>
</dbReference>
<evidence type="ECO:0000256" key="8">
    <source>
        <dbReference type="ARBA" id="ARBA00023235"/>
    </source>
</evidence>
<dbReference type="InterPro" id="IPR011060">
    <property type="entry name" value="RibuloseP-bd_barrel"/>
</dbReference>
<keyword evidence="5 9" id="KW-0963">Cytoplasm</keyword>
<keyword evidence="6 9" id="KW-0028">Amino-acid biosynthesis</keyword>
<feature type="active site" description="Proton acceptor" evidence="9">
    <location>
        <position position="8"/>
    </location>
</feature>
<dbReference type="EC" id="5.3.1.16" evidence="9 11"/>
<evidence type="ECO:0000256" key="6">
    <source>
        <dbReference type="ARBA" id="ARBA00022605"/>
    </source>
</evidence>